<keyword evidence="5" id="KW-1185">Reference proteome</keyword>
<feature type="domain" description="C3H1-type" evidence="3">
    <location>
        <begin position="980"/>
        <end position="1009"/>
    </location>
</feature>
<feature type="compositionally biased region" description="Polar residues" evidence="2">
    <location>
        <begin position="595"/>
        <end position="621"/>
    </location>
</feature>
<feature type="zinc finger region" description="C3H1-type" evidence="1">
    <location>
        <begin position="1035"/>
        <end position="1061"/>
    </location>
</feature>
<feature type="compositionally biased region" description="Low complexity" evidence="2">
    <location>
        <begin position="501"/>
        <end position="514"/>
    </location>
</feature>
<dbReference type="PANTHER" id="PTHR46156">
    <property type="entry name" value="CCCH ZINGC FINGER"/>
    <property type="match status" value="1"/>
</dbReference>
<dbReference type="InterPro" id="IPR000571">
    <property type="entry name" value="Znf_CCCH"/>
</dbReference>
<evidence type="ECO:0000256" key="1">
    <source>
        <dbReference type="PROSITE-ProRule" id="PRU00723"/>
    </source>
</evidence>
<protein>
    <recommendedName>
        <fullName evidence="3">C3H1-type domain-containing protein</fullName>
    </recommendedName>
</protein>
<reference evidence="4 5" key="1">
    <citation type="submission" date="2024-02" db="EMBL/GenBank/DDBJ databases">
        <authorList>
            <consortium name="ELIXIR-Norway"/>
            <consortium name="Elixir Norway"/>
        </authorList>
    </citation>
    <scope>NUCLEOTIDE SEQUENCE [LARGE SCALE GENOMIC DNA]</scope>
</reference>
<evidence type="ECO:0000313" key="4">
    <source>
        <dbReference type="EMBL" id="CAK9256021.1"/>
    </source>
</evidence>
<proteinExistence type="predicted"/>
<dbReference type="Proteomes" id="UP001497444">
    <property type="component" value="Chromosome 1"/>
</dbReference>
<feature type="compositionally biased region" description="Polar residues" evidence="2">
    <location>
        <begin position="404"/>
        <end position="435"/>
    </location>
</feature>
<feature type="region of interest" description="Disordered" evidence="2">
    <location>
        <begin position="344"/>
        <end position="365"/>
    </location>
</feature>
<feature type="zinc finger region" description="C3H1-type" evidence="1">
    <location>
        <begin position="1062"/>
        <end position="1089"/>
    </location>
</feature>
<organism evidence="4 5">
    <name type="scientific">Sphagnum jensenii</name>
    <dbReference type="NCBI Taxonomy" id="128206"/>
    <lineage>
        <taxon>Eukaryota</taxon>
        <taxon>Viridiplantae</taxon>
        <taxon>Streptophyta</taxon>
        <taxon>Embryophyta</taxon>
        <taxon>Bryophyta</taxon>
        <taxon>Sphagnophytina</taxon>
        <taxon>Sphagnopsida</taxon>
        <taxon>Sphagnales</taxon>
        <taxon>Sphagnaceae</taxon>
        <taxon>Sphagnum</taxon>
    </lineage>
</organism>
<sequence>MNENLNGGRPVQKVIYTGHKAENVKEFTSGKTILGSTSVEVSDKLVTIVQEQIPSSLNSKQRSWSPSCVAATTENHDLNIEEGNVSMCQEALLSKLGTVKSSSEVGDLLLPDHLQENHPVSPIKIEISQPPTEKLVEQQFSNEKPERATPSAGRPVVSSVGPMTREVRLFGTNLIAAIPDAIEVEKRQGKRPLEVGEPSTQAQLPDFALPPVVDGNQINTSPGKETIGAQDVIDASPQGSTEVVPTFDVHDRKEAIMVQSKELVSPMLQFVQDIVAKGEGEDVKQVQINDCKPSEKETFISSREEIMVSDATARCLTDGDVVSAPDHREIVQTEVHVQTDHGIEGTFQTGLSPSFKEVHAHSPPGKSLLRAVGAAQLPQPRLGTGGSSASHPSGGNIWRRDSGAASNPSSLANTNQAAQRSTRGSVTVIKSSSLPTAPRSVVAPGSAAYVRKRKNTLVRFPAPPITGLPSTSVHVNVPSGPSRSTPMDIKDSAFTAFDPLSRSHVSRSSQLSDSTVNNSTGKMTTFHDTSRTGEHDIARLTHPVSSSSQNTQVWPALVDQSRSLPPISQSAVSGSEHLAAEILQDIARHTHTTKDTATVASNPLDTSTIRPSSSATGNLPSGSRLYMRRKANQLVAAPLVQSSVVVTPPVPHSSDFTLGWPPVDVYVKRKTNQLVRNNIGKEIIDRTGLQDGSVGRFADGLAEGSRQRRWQFQIQKTKLGRVLSQKKRPARGSSWVWTLGGESKVPAAVMSARGSSVSPALFPWKRTGTLTPRLRRRRSLPEAKKGSLLFHLGKKLQGFRSAQPVYTRSADGFSLHRSGVVSQHGANLKWTKSLENRSKLASEAATKAVAEAEKKKRQRKEAVVVATTAAVKAKADKRAARKGERIVWVGLVAYKMDSSRHTLQRLPDLQGPAGNGGTSALPGGLDTSALLTPKRSQIGGAVYVRVGSGNQLVRDPKTATRAFASEKVRWSLHNARFRRAKKQTFCQFYTRFGKCNKGDGKCPFIHDPDKVAVCTKFLKGSCDDSTCLLTHKVIPERMPDCSYFLEGLCTNESCPYRHVNVNPKAAVCEGFLRGYCVDGDLCNKKHTYVCPVYAETGKCPLIGTCKLHHPKKKEQHIAPTKDQKLTGKRKRRYFVTENPIGDQIQRDSSSKELVEPSDEIAEFISLNDVGAETISNTVQDPERFRWQKKRLQLTSLLKHGEAVSGLETQLKPSFLLQKDKES</sequence>
<feature type="region of interest" description="Disordered" evidence="2">
    <location>
        <begin position="594"/>
        <end position="623"/>
    </location>
</feature>
<accession>A0ABP0VQ12</accession>
<feature type="region of interest" description="Disordered" evidence="2">
    <location>
        <begin position="139"/>
        <end position="158"/>
    </location>
</feature>
<name>A0ABP0VQ12_9BRYO</name>
<gene>
    <name evidence="4" type="ORF">CSSPJE1EN1_LOCUS1499</name>
</gene>
<dbReference type="PROSITE" id="PS50103">
    <property type="entry name" value="ZF_C3H1"/>
    <property type="match status" value="3"/>
</dbReference>
<feature type="region of interest" description="Disordered" evidence="2">
    <location>
        <begin position="501"/>
        <end position="533"/>
    </location>
</feature>
<evidence type="ECO:0000259" key="3">
    <source>
        <dbReference type="PROSITE" id="PS50103"/>
    </source>
</evidence>
<keyword evidence="1" id="KW-0862">Zinc</keyword>
<evidence type="ECO:0000256" key="2">
    <source>
        <dbReference type="SAM" id="MobiDB-lite"/>
    </source>
</evidence>
<feature type="zinc finger region" description="C3H1-type" evidence="1">
    <location>
        <begin position="980"/>
        <end position="1009"/>
    </location>
</feature>
<dbReference type="SMART" id="SM00356">
    <property type="entry name" value="ZnF_C3H1"/>
    <property type="match status" value="5"/>
</dbReference>
<feature type="domain" description="C3H1-type" evidence="3">
    <location>
        <begin position="1062"/>
        <end position="1089"/>
    </location>
</feature>
<dbReference type="PANTHER" id="PTHR46156:SF1">
    <property type="entry name" value="ZINC FINGER CCCH DOMAIN-CONTAINING PROTEIN 3"/>
    <property type="match status" value="1"/>
</dbReference>
<dbReference type="EMBL" id="OZ020096">
    <property type="protein sequence ID" value="CAK9256021.1"/>
    <property type="molecule type" value="Genomic_DNA"/>
</dbReference>
<feature type="region of interest" description="Disordered" evidence="2">
    <location>
        <begin position="378"/>
        <end position="440"/>
    </location>
</feature>
<dbReference type="Gene3D" id="4.10.1000.10">
    <property type="entry name" value="Zinc finger, CCCH-type"/>
    <property type="match status" value="2"/>
</dbReference>
<feature type="compositionally biased region" description="Polar residues" evidence="2">
    <location>
        <begin position="515"/>
        <end position="527"/>
    </location>
</feature>
<keyword evidence="1" id="KW-0479">Metal-binding</keyword>
<keyword evidence="1" id="KW-0863">Zinc-finger</keyword>
<feature type="domain" description="C3H1-type" evidence="3">
    <location>
        <begin position="1035"/>
        <end position="1061"/>
    </location>
</feature>
<evidence type="ECO:0000313" key="5">
    <source>
        <dbReference type="Proteomes" id="UP001497444"/>
    </source>
</evidence>